<evidence type="ECO:0000256" key="4">
    <source>
        <dbReference type="SAM" id="Coils"/>
    </source>
</evidence>
<dbReference type="SUPFAM" id="SSF52540">
    <property type="entry name" value="P-loop containing nucleoside triphosphate hydrolases"/>
    <property type="match status" value="1"/>
</dbReference>
<dbReference type="Gene3D" id="3.40.50.300">
    <property type="entry name" value="P-loop containing nucleotide triphosphate hydrolases"/>
    <property type="match status" value="1"/>
</dbReference>
<keyword evidence="2" id="KW-0677">Repeat</keyword>
<dbReference type="InterPro" id="IPR015943">
    <property type="entry name" value="WD40/YVTN_repeat-like_dom_sf"/>
</dbReference>
<organism evidence="5 6">
    <name type="scientific">Petrachloros mirabilis ULC683</name>
    <dbReference type="NCBI Taxonomy" id="2781853"/>
    <lineage>
        <taxon>Bacteria</taxon>
        <taxon>Bacillati</taxon>
        <taxon>Cyanobacteriota</taxon>
        <taxon>Cyanophyceae</taxon>
        <taxon>Synechococcales</taxon>
        <taxon>Petrachlorosaceae</taxon>
        <taxon>Petrachloros</taxon>
        <taxon>Petrachloros mirabilis</taxon>
    </lineage>
</organism>
<dbReference type="EMBL" id="WVIC01000011">
    <property type="protein sequence ID" value="NCJ06246.1"/>
    <property type="molecule type" value="Genomic_DNA"/>
</dbReference>
<dbReference type="InterPro" id="IPR027417">
    <property type="entry name" value="P-loop_NTPase"/>
</dbReference>
<evidence type="ECO:0000256" key="2">
    <source>
        <dbReference type="ARBA" id="ARBA00022737"/>
    </source>
</evidence>
<dbReference type="SUPFAM" id="SSF50978">
    <property type="entry name" value="WD40 repeat-like"/>
    <property type="match status" value="2"/>
</dbReference>
<feature type="coiled-coil region" evidence="4">
    <location>
        <begin position="531"/>
        <end position="600"/>
    </location>
</feature>
<dbReference type="PROSITE" id="PS50294">
    <property type="entry name" value="WD_REPEATS_REGION"/>
    <property type="match status" value="1"/>
</dbReference>
<dbReference type="InterPro" id="IPR050349">
    <property type="entry name" value="WD_LIS1/nudF_dynein_reg"/>
</dbReference>
<evidence type="ECO:0000256" key="1">
    <source>
        <dbReference type="ARBA" id="ARBA00022574"/>
    </source>
</evidence>
<comment type="caution">
    <text evidence="5">The sequence shown here is derived from an EMBL/GenBank/DDBJ whole genome shotgun (WGS) entry which is preliminary data.</text>
</comment>
<dbReference type="Pfam" id="PF00400">
    <property type="entry name" value="WD40"/>
    <property type="match status" value="1"/>
</dbReference>
<evidence type="ECO:0000313" key="6">
    <source>
        <dbReference type="Proteomes" id="UP000607397"/>
    </source>
</evidence>
<reference evidence="5" key="1">
    <citation type="submission" date="2019-12" db="EMBL/GenBank/DDBJ databases">
        <title>High-Quality draft genome sequences of three cyanobacteria isolated from the limestone walls of the Old Cathedral of Coimbra.</title>
        <authorList>
            <person name="Tiago I."/>
            <person name="Soares F."/>
            <person name="Portugal A."/>
        </authorList>
    </citation>
    <scope>NUCLEOTIDE SEQUENCE [LARGE SCALE GENOMIC DNA]</scope>
    <source>
        <strain evidence="5">C</strain>
    </source>
</reference>
<dbReference type="RefSeq" id="WP_161824730.1">
    <property type="nucleotide sequence ID" value="NZ_WVIC01000011.1"/>
</dbReference>
<protein>
    <submittedName>
        <fullName evidence="5">Uncharacterized protein</fullName>
    </submittedName>
</protein>
<keyword evidence="6" id="KW-1185">Reference proteome</keyword>
<dbReference type="Pfam" id="PF14516">
    <property type="entry name" value="AAA_35"/>
    <property type="match status" value="1"/>
</dbReference>
<dbReference type="PANTHER" id="PTHR44129">
    <property type="entry name" value="WD REPEAT-CONTAINING PROTEIN POP1"/>
    <property type="match status" value="1"/>
</dbReference>
<dbReference type="SMART" id="SM00320">
    <property type="entry name" value="WD40"/>
    <property type="match status" value="3"/>
</dbReference>
<sequence length="1277" mass="143208">MTINLSSPYRHLGGSLPLDDPTYVTRNADQELYQFLQNGEFCYVLNSRQMGKSSLRVRVMQRLQAEGVACGVVDLSAMGTESTKSVWYKGVAYRILRNFRAAQSFDWRQWWKDHEFLSPVQQLSELIQEVLLSAVQGNIVIFIDEIDSVLSFQFSTDDFFSWIRSCYNHRADNADYRRLTFCLLGVATPSDLISDKKRTPFNLGRAIALNGFEFEQAQAALQPGLVQAAVQEPERVLREILDWTGGQPFLTQKLCQLVASYWNSSSPSVEEIVKAHILTNWETQDEPEHLRTIRDRFYSHPDRTNRLLALYQQILSQNGIKSDESQEQRELRLTGVTVKRHDQLQVFNPIYSRVFDETWVAQALSALRPYAQSLQGWVASDREDRTQLLSGTTLQAAKAWSAGKSLSDLDYTYLAASQEAEKDQFAAALEMEARAKQVLEDANRKANRRIKVGLGMLGLAGAMLTGSLVFSAQTVQSAKRDALDAQDAAHEARTAAQESQSMAITERQNATLARQDVEKATHQTKLAHAATQQAKANTQQAKLMAQQAQAETEQSRINTQSAKAEKWLAIADLQQVQRQMTQVQSTLGDAKQQLTEAQAERLALKTGVRLERSALTLLRQTPRPDLNDLATAIALGKELQPFTQGKTVAAYPTTTPLLALQTFLHQMPLRSVLSESLAIDITLQDLARVWFSADTSRYATLKSYDGWRRSYYQLWTNQGLAIGNPVETGSWLGSMSPTPLSIYLKAKNPQPMAQEQDLIAIDCGESTVCIKDFSNRQVDQVPGVQAAFNPVEKELLTIDQTRTLRRWKLFEQGKWVGQKLSETQFPPGKEDLYFTSSGRHVWTYQKSKILVFDLTGHVVKEFEGKTYKGSPVVESDLAFSPSGDLIGKLQLRNLPGQGSQRLTHPALKDSEFGFLQSGNHLATIQQNPTAKIATFQLLSPEGHLIHEYQVQNQSLQLLIQPSGNHVATVECPLNNDGGCTSRIWNAQGQQVKVLSLTVQEQIQWTPRGRYLATWENNKRLRLTSLQSASPRTYKLNGRLLSFQTTQTTSDLYFSVGQGGQVELWRADQPRPIAKTSLPGMNTLAQEAWFDELQQKIFAVGMHPEYGTSLFSSNLDRIDTFPETASTLEGGGGSWFFSPQGNRVAVSRANGDLILLNLQGMHLANFLGHQGEIDTVKFSPDGSKLLTYSSTDQTARIWDLQGRQLAEYPSLTVPSINAGWTQIITLEQPPKLNARIPDRQLKVWSMDSLEMLITKACQRLEPTLKRQALEDRHHTVCN</sequence>
<proteinExistence type="predicted"/>
<keyword evidence="1 3" id="KW-0853">WD repeat</keyword>
<gene>
    <name evidence="5" type="ORF">GS597_06890</name>
</gene>
<dbReference type="InterPro" id="IPR036322">
    <property type="entry name" value="WD40_repeat_dom_sf"/>
</dbReference>
<dbReference type="Gene3D" id="2.130.10.10">
    <property type="entry name" value="YVTN repeat-like/Quinoprotein amine dehydrogenase"/>
    <property type="match status" value="2"/>
</dbReference>
<dbReference type="AlphaFoldDB" id="A0A8K2A6W3"/>
<dbReference type="PROSITE" id="PS50082">
    <property type="entry name" value="WD_REPEATS_2"/>
    <property type="match status" value="1"/>
</dbReference>
<accession>A0A8K2A6W3</accession>
<dbReference type="Proteomes" id="UP000607397">
    <property type="component" value="Unassembled WGS sequence"/>
</dbReference>
<keyword evidence="4" id="KW-0175">Coiled coil</keyword>
<dbReference type="InterPro" id="IPR001680">
    <property type="entry name" value="WD40_rpt"/>
</dbReference>
<evidence type="ECO:0000256" key="3">
    <source>
        <dbReference type="PROSITE-ProRule" id="PRU00221"/>
    </source>
</evidence>
<evidence type="ECO:0000313" key="5">
    <source>
        <dbReference type="EMBL" id="NCJ06246.1"/>
    </source>
</evidence>
<name>A0A8K2A6W3_9CYAN</name>
<feature type="repeat" description="WD" evidence="3">
    <location>
        <begin position="1165"/>
        <end position="1207"/>
    </location>
</feature>